<dbReference type="SUPFAM" id="SSF48452">
    <property type="entry name" value="TPR-like"/>
    <property type="match status" value="1"/>
</dbReference>
<dbReference type="InterPro" id="IPR019734">
    <property type="entry name" value="TPR_rpt"/>
</dbReference>
<evidence type="ECO:0000313" key="3">
    <source>
        <dbReference type="Proteomes" id="UP000268469"/>
    </source>
</evidence>
<proteinExistence type="predicted"/>
<comment type="caution">
    <text evidence="2">The sequence shown here is derived from an EMBL/GenBank/DDBJ whole genome shotgun (WGS) entry which is preliminary data.</text>
</comment>
<protein>
    <recommendedName>
        <fullName evidence="4">Tetratricopeptide repeat protein</fullName>
    </recommendedName>
</protein>
<keyword evidence="1" id="KW-0802">TPR repeat</keyword>
<dbReference type="EMBL" id="QNBE01000127">
    <property type="protein sequence ID" value="RKX68819.1"/>
    <property type="molecule type" value="Genomic_DNA"/>
</dbReference>
<dbReference type="PROSITE" id="PS50005">
    <property type="entry name" value="TPR"/>
    <property type="match status" value="1"/>
</dbReference>
<dbReference type="InterPro" id="IPR011990">
    <property type="entry name" value="TPR-like_helical_dom_sf"/>
</dbReference>
<feature type="repeat" description="TPR" evidence="1">
    <location>
        <begin position="179"/>
        <end position="212"/>
    </location>
</feature>
<gene>
    <name evidence="2" type="ORF">DRP53_09920</name>
</gene>
<dbReference type="AlphaFoldDB" id="A0A660SDG0"/>
<reference evidence="2 3" key="1">
    <citation type="submission" date="2018-06" db="EMBL/GenBank/DDBJ databases">
        <title>Extensive metabolic versatility and redundancy in microbially diverse, dynamic hydrothermal sediments.</title>
        <authorList>
            <person name="Dombrowski N."/>
            <person name="Teske A."/>
            <person name="Baker B.J."/>
        </authorList>
    </citation>
    <scope>NUCLEOTIDE SEQUENCE [LARGE SCALE GENOMIC DNA]</scope>
    <source>
        <strain evidence="2">B36_G15</strain>
    </source>
</reference>
<evidence type="ECO:0000256" key="1">
    <source>
        <dbReference type="PROSITE-ProRule" id="PRU00339"/>
    </source>
</evidence>
<accession>A0A660SDG0</accession>
<organism evidence="2 3">
    <name type="scientific">candidate division WOR-3 bacterium</name>
    <dbReference type="NCBI Taxonomy" id="2052148"/>
    <lineage>
        <taxon>Bacteria</taxon>
        <taxon>Bacteria division WOR-3</taxon>
    </lineage>
</organism>
<evidence type="ECO:0008006" key="4">
    <source>
        <dbReference type="Google" id="ProtNLM"/>
    </source>
</evidence>
<dbReference type="Gene3D" id="1.25.40.10">
    <property type="entry name" value="Tetratricopeptide repeat domain"/>
    <property type="match status" value="1"/>
</dbReference>
<sequence length="234" mass="26884">MIILLSLYSFSPDSLIDEAVRLYQTRHLNEANLLRSYQILDSLSRIETLNVRINYELAHVAYLIGDRKEDKEAKMVWFKKGVAYGKKALEIDDHSVGAHFWYLVNLGRIAELEGGLKAMGKVGEIKEEIDRVLELDSLHTGALDAKAMLLFRLPGFMGGDRKRAKELLKRAIAIDPNYTRLYLDLARIYLKEKNYDQAQTCLERVLSVKNPTIPADYHLHDRPEAMKLLRKGVR</sequence>
<dbReference type="Proteomes" id="UP000268469">
    <property type="component" value="Unassembled WGS sequence"/>
</dbReference>
<name>A0A660SDG0_UNCW3</name>
<evidence type="ECO:0000313" key="2">
    <source>
        <dbReference type="EMBL" id="RKX68819.1"/>
    </source>
</evidence>
<dbReference type="Pfam" id="PF14559">
    <property type="entry name" value="TPR_19"/>
    <property type="match status" value="1"/>
</dbReference>